<sequence>MSSSEDAGCDLRDYFSYTTQNYGQDERPPLISKKSRIIFAVVGGDVEALESLLDSPRWYNVRDQSGHDLLQIAILLYKRQVFNFLLSLEGYPFDAVDKRGLTPLHVAVTVGHRKEYFAMKLIRKGADVHATSKSGDTPLHYAIYRDCNLKIVEFLIINGADINAQNCDGETPLHKMFTQLSMNSAVLIEAVSMILYYGSDVSIPNKLGQNAL</sequence>
<gene>
    <name evidence="4" type="ORF">BDFB_013484</name>
</gene>
<name>A0A482VG93_ASBVE</name>
<feature type="repeat" description="ANK" evidence="3">
    <location>
        <begin position="134"/>
        <end position="167"/>
    </location>
</feature>
<evidence type="ECO:0000256" key="1">
    <source>
        <dbReference type="ARBA" id="ARBA00022737"/>
    </source>
</evidence>
<comment type="caution">
    <text evidence="4">The sequence shown here is derived from an EMBL/GenBank/DDBJ whole genome shotgun (WGS) entry which is preliminary data.</text>
</comment>
<organism evidence="4 5">
    <name type="scientific">Asbolus verrucosus</name>
    <name type="common">Desert ironclad beetle</name>
    <dbReference type="NCBI Taxonomy" id="1661398"/>
    <lineage>
        <taxon>Eukaryota</taxon>
        <taxon>Metazoa</taxon>
        <taxon>Ecdysozoa</taxon>
        <taxon>Arthropoda</taxon>
        <taxon>Hexapoda</taxon>
        <taxon>Insecta</taxon>
        <taxon>Pterygota</taxon>
        <taxon>Neoptera</taxon>
        <taxon>Endopterygota</taxon>
        <taxon>Coleoptera</taxon>
        <taxon>Polyphaga</taxon>
        <taxon>Cucujiformia</taxon>
        <taxon>Tenebrionidae</taxon>
        <taxon>Pimeliinae</taxon>
        <taxon>Asbolus</taxon>
    </lineage>
</organism>
<dbReference type="Pfam" id="PF12796">
    <property type="entry name" value="Ank_2"/>
    <property type="match status" value="1"/>
</dbReference>
<dbReference type="PANTHER" id="PTHR24198">
    <property type="entry name" value="ANKYRIN REPEAT AND PROTEIN KINASE DOMAIN-CONTAINING PROTEIN"/>
    <property type="match status" value="1"/>
</dbReference>
<feature type="non-terminal residue" evidence="4">
    <location>
        <position position="212"/>
    </location>
</feature>
<dbReference type="PANTHER" id="PTHR24198:SF165">
    <property type="entry name" value="ANKYRIN REPEAT-CONTAINING PROTEIN-RELATED"/>
    <property type="match status" value="1"/>
</dbReference>
<accession>A0A482VG93</accession>
<keyword evidence="2 3" id="KW-0040">ANK repeat</keyword>
<dbReference type="InterPro" id="IPR036770">
    <property type="entry name" value="Ankyrin_rpt-contain_sf"/>
</dbReference>
<dbReference type="SMART" id="SM00248">
    <property type="entry name" value="ANK"/>
    <property type="match status" value="4"/>
</dbReference>
<dbReference type="STRING" id="1661398.A0A482VG93"/>
<dbReference type="SUPFAM" id="SSF48403">
    <property type="entry name" value="Ankyrin repeat"/>
    <property type="match status" value="1"/>
</dbReference>
<feature type="repeat" description="ANK" evidence="3">
    <location>
        <begin position="99"/>
        <end position="133"/>
    </location>
</feature>
<evidence type="ECO:0000256" key="2">
    <source>
        <dbReference type="ARBA" id="ARBA00023043"/>
    </source>
</evidence>
<proteinExistence type="predicted"/>
<dbReference type="PROSITE" id="PS50297">
    <property type="entry name" value="ANK_REP_REGION"/>
    <property type="match status" value="2"/>
</dbReference>
<dbReference type="InterPro" id="IPR002110">
    <property type="entry name" value="Ankyrin_rpt"/>
</dbReference>
<dbReference type="Proteomes" id="UP000292052">
    <property type="component" value="Unassembled WGS sequence"/>
</dbReference>
<protein>
    <submittedName>
        <fullName evidence="4">Ankyrin repeat domain containing protein</fullName>
    </submittedName>
</protein>
<dbReference type="PRINTS" id="PR01415">
    <property type="entry name" value="ANKYRIN"/>
</dbReference>
<keyword evidence="5" id="KW-1185">Reference proteome</keyword>
<keyword evidence="1" id="KW-0677">Repeat</keyword>
<dbReference type="AlphaFoldDB" id="A0A482VG93"/>
<evidence type="ECO:0000313" key="5">
    <source>
        <dbReference type="Proteomes" id="UP000292052"/>
    </source>
</evidence>
<dbReference type="PROSITE" id="PS50088">
    <property type="entry name" value="ANK_REPEAT"/>
    <property type="match status" value="2"/>
</dbReference>
<dbReference type="Gene3D" id="1.25.40.20">
    <property type="entry name" value="Ankyrin repeat-containing domain"/>
    <property type="match status" value="2"/>
</dbReference>
<evidence type="ECO:0000313" key="4">
    <source>
        <dbReference type="EMBL" id="RZC27681.1"/>
    </source>
</evidence>
<evidence type="ECO:0000256" key="3">
    <source>
        <dbReference type="PROSITE-ProRule" id="PRU00023"/>
    </source>
</evidence>
<dbReference type="EMBL" id="QDEB01103228">
    <property type="protein sequence ID" value="RZC27681.1"/>
    <property type="molecule type" value="Genomic_DNA"/>
</dbReference>
<dbReference type="OrthoDB" id="6738706at2759"/>
<reference evidence="4 5" key="1">
    <citation type="submission" date="2017-03" db="EMBL/GenBank/DDBJ databases">
        <title>Genome of the blue death feigning beetle - Asbolus verrucosus.</title>
        <authorList>
            <person name="Rider S.D."/>
        </authorList>
    </citation>
    <scope>NUCLEOTIDE SEQUENCE [LARGE SCALE GENOMIC DNA]</scope>
    <source>
        <strain evidence="4">Butters</strain>
        <tissue evidence="4">Head and leg muscle</tissue>
    </source>
</reference>